<reference evidence="1 2" key="1">
    <citation type="journal article" date="2017" name="ISME J.">
        <title>An acid-tolerant ammonia-oxidizing ?-proteobacterium from soil.</title>
        <authorList>
            <person name="Hayatsu M."/>
            <person name="Tago K."/>
            <person name="Uchiyama I."/>
            <person name="Toyoda A."/>
            <person name="Wang Y."/>
            <person name="Shimomura Y."/>
            <person name="Okubo T."/>
            <person name="Kurisu F."/>
            <person name="Hirono Y."/>
            <person name="Nonaka K."/>
            <person name="Akiyama H."/>
            <person name="Itoh T."/>
            <person name="Takami H."/>
        </authorList>
    </citation>
    <scope>NUCLEOTIDE SEQUENCE [LARGE SCALE GENOMIC DNA]</scope>
    <source>
        <strain evidence="1 2">TAO100</strain>
    </source>
</reference>
<dbReference type="Proteomes" id="UP000243679">
    <property type="component" value="Chromosome"/>
</dbReference>
<proteinExistence type="predicted"/>
<keyword evidence="2" id="KW-1185">Reference proteome</keyword>
<dbReference type="KEGG" id="ntt:TAO_0006"/>
<evidence type="ECO:0000313" key="1">
    <source>
        <dbReference type="EMBL" id="BAW79376.1"/>
    </source>
</evidence>
<accession>A0A1Q2SJS2</accession>
<protein>
    <submittedName>
        <fullName evidence="1">Uncharacterized protein</fullName>
    </submittedName>
</protein>
<dbReference type="EMBL" id="AP014836">
    <property type="protein sequence ID" value="BAW79376.1"/>
    <property type="molecule type" value="Genomic_DNA"/>
</dbReference>
<gene>
    <name evidence="1" type="ORF">TAO_0006</name>
</gene>
<sequence length="71" mass="7986">MASIEAISFYIQNVSRRLSITGYNIARINTSSISPTAVNTVKLLNAWATTITVIVTMLEEHDKPLFDLFHF</sequence>
<dbReference type="AlphaFoldDB" id="A0A1Q2SJS2"/>
<organism evidence="1 2">
    <name type="scientific">Candidatus Nitrosoglobus terrae</name>
    <dbReference type="NCBI Taxonomy" id="1630141"/>
    <lineage>
        <taxon>Bacteria</taxon>
        <taxon>Pseudomonadati</taxon>
        <taxon>Pseudomonadota</taxon>
        <taxon>Gammaproteobacteria</taxon>
        <taxon>Chromatiales</taxon>
        <taxon>Chromatiaceae</taxon>
        <taxon>Candidatus Nitrosoglobus</taxon>
    </lineage>
</organism>
<name>A0A1Q2SJS2_9GAMM</name>
<evidence type="ECO:0000313" key="2">
    <source>
        <dbReference type="Proteomes" id="UP000243679"/>
    </source>
</evidence>